<organism evidence="1 2">
    <name type="scientific">Candidatus Cetobacterium colombiensis</name>
    <dbReference type="NCBI Taxonomy" id="3073100"/>
    <lineage>
        <taxon>Bacteria</taxon>
        <taxon>Fusobacteriati</taxon>
        <taxon>Fusobacteriota</taxon>
        <taxon>Fusobacteriia</taxon>
        <taxon>Fusobacteriales</taxon>
        <taxon>Fusobacteriaceae</taxon>
        <taxon>Cetobacterium</taxon>
    </lineage>
</organism>
<evidence type="ECO:0000313" key="2">
    <source>
        <dbReference type="Proteomes" id="UP001279681"/>
    </source>
</evidence>
<dbReference type="Proteomes" id="UP001279681">
    <property type="component" value="Unassembled WGS sequence"/>
</dbReference>
<dbReference type="EMBL" id="JAVIKH010000001">
    <property type="protein sequence ID" value="MDX8335112.1"/>
    <property type="molecule type" value="Genomic_DNA"/>
</dbReference>
<dbReference type="RefSeq" id="WP_320312522.1">
    <property type="nucleotide sequence ID" value="NZ_JAVIKH010000001.1"/>
</dbReference>
<accession>A0ABU4W6G3</accession>
<gene>
    <name evidence="1" type="ORF">RFV38_01125</name>
</gene>
<protein>
    <recommendedName>
        <fullName evidence="3">Phage protein</fullName>
    </recommendedName>
</protein>
<reference evidence="2" key="1">
    <citation type="submission" date="2023-07" db="EMBL/GenBank/DDBJ databases">
        <authorList>
            <person name="Colorado M.A."/>
            <person name="Villamil L.M."/>
            <person name="Melo J.F."/>
            <person name="Rodriguez J.A."/>
            <person name="Ruiz R.Y."/>
        </authorList>
    </citation>
    <scope>NUCLEOTIDE SEQUENCE [LARGE SCALE GENOMIC DNA]</scope>
    <source>
        <strain evidence="2">C33</strain>
    </source>
</reference>
<sequence>MKYYLHRAVANKPKGTKKFKITEYTIQEFESFKKALETFMKDFLIEGDREQKGFATEKKIAMRITTTKKKIRARLYKLPLSQYQALALNPPTSKYRCCREYLETDPEYGMVHDIFLILETNYQKACDDFLYEMKKYEDKRNSFFIEVER</sequence>
<keyword evidence="2" id="KW-1185">Reference proteome</keyword>
<evidence type="ECO:0000313" key="1">
    <source>
        <dbReference type="EMBL" id="MDX8335112.1"/>
    </source>
</evidence>
<comment type="caution">
    <text evidence="1">The sequence shown here is derived from an EMBL/GenBank/DDBJ whole genome shotgun (WGS) entry which is preliminary data.</text>
</comment>
<evidence type="ECO:0008006" key="3">
    <source>
        <dbReference type="Google" id="ProtNLM"/>
    </source>
</evidence>
<proteinExistence type="predicted"/>
<name>A0ABU4W6G3_9FUSO</name>